<evidence type="ECO:0000313" key="2">
    <source>
        <dbReference type="Proteomes" id="UP001362999"/>
    </source>
</evidence>
<name>A0AAV9Z230_9AGAR</name>
<dbReference type="Proteomes" id="UP001362999">
    <property type="component" value="Unassembled WGS sequence"/>
</dbReference>
<reference evidence="1 2" key="1">
    <citation type="journal article" date="2024" name="J Genomics">
        <title>Draft genome sequencing and assembly of Favolaschia claudopus CIRM-BRFM 2984 isolated from oak limbs.</title>
        <authorList>
            <person name="Navarro D."/>
            <person name="Drula E."/>
            <person name="Chaduli D."/>
            <person name="Cazenave R."/>
            <person name="Ahrendt S."/>
            <person name="Wang J."/>
            <person name="Lipzen A."/>
            <person name="Daum C."/>
            <person name="Barry K."/>
            <person name="Grigoriev I.V."/>
            <person name="Favel A."/>
            <person name="Rosso M.N."/>
            <person name="Martin F."/>
        </authorList>
    </citation>
    <scope>NUCLEOTIDE SEQUENCE [LARGE SCALE GENOMIC DNA]</scope>
    <source>
        <strain evidence="1 2">CIRM-BRFM 2984</strain>
    </source>
</reference>
<sequence length="397" mass="42570">MAEGGGETATGGLSAFRAVSSWVSVRGSGCRIPGVKAVLWRSGIGASAGVAHAWDVDVEDERLGEVGVASGLRRSVWSTRIAVVGWNERSHAANRISAGLRSENGGSKAKWVVGRGRSAGKKKSKGIGKRTDNLLFLHHNPRLADSGRRDVESAWMRKGEVDGGDARCAPTGSERTLRVRCGNNEKSGRITSFSRDEDKGRAAYGGRAGRREEGRNGLGTLSCLVVLVTADKSTRDESVAAGEGQAADGKTGWREGVVLLVVVGRSRRWWWWKARELMTALIDRRRSSACRETPKISCGGRRVGVGSGGRGGKVAGVAGECPEWWGRVAGDTVYENDFVWREWQKLTQEWPSGGREPWEVADTSEKHGGQVSGVGGVAESYDQGLSDGIKILSKFGH</sequence>
<evidence type="ECO:0000313" key="1">
    <source>
        <dbReference type="EMBL" id="KAK6969066.1"/>
    </source>
</evidence>
<gene>
    <name evidence="1" type="ORF">R3P38DRAFT_2815008</name>
</gene>
<proteinExistence type="predicted"/>
<dbReference type="EMBL" id="JAWWNJ010000235">
    <property type="protein sequence ID" value="KAK6969066.1"/>
    <property type="molecule type" value="Genomic_DNA"/>
</dbReference>
<dbReference type="AlphaFoldDB" id="A0AAV9Z230"/>
<accession>A0AAV9Z230</accession>
<organism evidence="1 2">
    <name type="scientific">Favolaschia claudopus</name>
    <dbReference type="NCBI Taxonomy" id="2862362"/>
    <lineage>
        <taxon>Eukaryota</taxon>
        <taxon>Fungi</taxon>
        <taxon>Dikarya</taxon>
        <taxon>Basidiomycota</taxon>
        <taxon>Agaricomycotina</taxon>
        <taxon>Agaricomycetes</taxon>
        <taxon>Agaricomycetidae</taxon>
        <taxon>Agaricales</taxon>
        <taxon>Marasmiineae</taxon>
        <taxon>Mycenaceae</taxon>
        <taxon>Favolaschia</taxon>
    </lineage>
</organism>
<protein>
    <submittedName>
        <fullName evidence="1">Uncharacterized protein</fullName>
    </submittedName>
</protein>
<comment type="caution">
    <text evidence="1">The sequence shown here is derived from an EMBL/GenBank/DDBJ whole genome shotgun (WGS) entry which is preliminary data.</text>
</comment>
<keyword evidence="2" id="KW-1185">Reference proteome</keyword>